<reference evidence="2" key="1">
    <citation type="journal article" date="2022" name="Mol. Ecol. Resour.">
        <title>The genomes of chicory, endive, great burdock and yacon provide insights into Asteraceae palaeo-polyploidization history and plant inulin production.</title>
        <authorList>
            <person name="Fan W."/>
            <person name="Wang S."/>
            <person name="Wang H."/>
            <person name="Wang A."/>
            <person name="Jiang F."/>
            <person name="Liu H."/>
            <person name="Zhao H."/>
            <person name="Xu D."/>
            <person name="Zhang Y."/>
        </authorList>
    </citation>
    <scope>NUCLEOTIDE SEQUENCE [LARGE SCALE GENOMIC DNA]</scope>
    <source>
        <strain evidence="2">cv. Yunnan</strain>
    </source>
</reference>
<evidence type="ECO:0000313" key="2">
    <source>
        <dbReference type="Proteomes" id="UP001056120"/>
    </source>
</evidence>
<accession>A0ACB9K960</accession>
<comment type="caution">
    <text evidence="1">The sequence shown here is derived from an EMBL/GenBank/DDBJ whole genome shotgun (WGS) entry which is preliminary data.</text>
</comment>
<keyword evidence="2" id="KW-1185">Reference proteome</keyword>
<organism evidence="1 2">
    <name type="scientific">Smallanthus sonchifolius</name>
    <dbReference type="NCBI Taxonomy" id="185202"/>
    <lineage>
        <taxon>Eukaryota</taxon>
        <taxon>Viridiplantae</taxon>
        <taxon>Streptophyta</taxon>
        <taxon>Embryophyta</taxon>
        <taxon>Tracheophyta</taxon>
        <taxon>Spermatophyta</taxon>
        <taxon>Magnoliopsida</taxon>
        <taxon>eudicotyledons</taxon>
        <taxon>Gunneridae</taxon>
        <taxon>Pentapetalae</taxon>
        <taxon>asterids</taxon>
        <taxon>campanulids</taxon>
        <taxon>Asterales</taxon>
        <taxon>Asteraceae</taxon>
        <taxon>Asteroideae</taxon>
        <taxon>Heliantheae alliance</taxon>
        <taxon>Millerieae</taxon>
        <taxon>Smallanthus</taxon>
    </lineage>
</organism>
<sequence>MKLQELSRLLSCQRKPPLIPLLATPAVPPFPFKTPANYHRSLHRNKEIIIYMRGIAALFRAKNKFSSVYPVKTSWVATLTPKKVKDDGFEKKEEMKNEEVDPIVTFSKLPPVPPVLGPIVLLSLWETWSTPDEN</sequence>
<protein>
    <submittedName>
        <fullName evidence="1">Uncharacterized protein</fullName>
    </submittedName>
</protein>
<evidence type="ECO:0000313" key="1">
    <source>
        <dbReference type="EMBL" id="KAI3828809.1"/>
    </source>
</evidence>
<gene>
    <name evidence="1" type="ORF">L1987_02919</name>
</gene>
<reference evidence="1 2" key="2">
    <citation type="journal article" date="2022" name="Mol. Ecol. Resour.">
        <title>The genomes of chicory, endive, great burdock and yacon provide insights into Asteraceae paleo-polyploidization history and plant inulin production.</title>
        <authorList>
            <person name="Fan W."/>
            <person name="Wang S."/>
            <person name="Wang H."/>
            <person name="Wang A."/>
            <person name="Jiang F."/>
            <person name="Liu H."/>
            <person name="Zhao H."/>
            <person name="Xu D."/>
            <person name="Zhang Y."/>
        </authorList>
    </citation>
    <scope>NUCLEOTIDE SEQUENCE [LARGE SCALE GENOMIC DNA]</scope>
    <source>
        <strain evidence="2">cv. Yunnan</strain>
        <tissue evidence="1">Leaves</tissue>
    </source>
</reference>
<name>A0ACB9K960_9ASTR</name>
<dbReference type="Proteomes" id="UP001056120">
    <property type="component" value="Linkage Group LG01"/>
</dbReference>
<proteinExistence type="predicted"/>
<dbReference type="EMBL" id="CM042018">
    <property type="protein sequence ID" value="KAI3828809.1"/>
    <property type="molecule type" value="Genomic_DNA"/>
</dbReference>